<dbReference type="CDD" id="cd07177">
    <property type="entry name" value="terB_like"/>
    <property type="match status" value="1"/>
</dbReference>
<sequence>MHILIGILTLVGGIAFWVWRTRNAASVAREFIDVADDARAAVRRFGYRRVAGKHPLDVVEDSRLAAAGILVAFAKMDGDYTREQMKVIQDECARVFEASEKDAEQMTAYGRWLAHQLANPDEVIRRLSRGLAKSISDAQRQELLVMAERVAAVEDDSPSDEQRLALKRLSETFAVLQLR</sequence>
<dbReference type="InterPro" id="IPR029024">
    <property type="entry name" value="TerB-like"/>
</dbReference>
<dbReference type="Gene3D" id="1.10.3680.10">
    <property type="entry name" value="TerB-like"/>
    <property type="match status" value="1"/>
</dbReference>
<name>A0A545TTF7_9PROT</name>
<evidence type="ECO:0000313" key="2">
    <source>
        <dbReference type="Proteomes" id="UP000315252"/>
    </source>
</evidence>
<dbReference type="Proteomes" id="UP000315252">
    <property type="component" value="Unassembled WGS sequence"/>
</dbReference>
<protein>
    <submittedName>
        <fullName evidence="1">TerB family tellurite resistance protein</fullName>
    </submittedName>
</protein>
<dbReference type="AlphaFoldDB" id="A0A545TTF7"/>
<dbReference type="SUPFAM" id="SSF158682">
    <property type="entry name" value="TerB-like"/>
    <property type="match status" value="1"/>
</dbReference>
<dbReference type="OrthoDB" id="8478875at2"/>
<reference evidence="1 2" key="1">
    <citation type="submission" date="2019-06" db="EMBL/GenBank/DDBJ databases">
        <title>Whole genome sequence for Rhodospirillaceae sp. R148.</title>
        <authorList>
            <person name="Wang G."/>
        </authorList>
    </citation>
    <scope>NUCLEOTIDE SEQUENCE [LARGE SCALE GENOMIC DNA]</scope>
    <source>
        <strain evidence="1 2">R148</strain>
    </source>
</reference>
<comment type="caution">
    <text evidence="1">The sequence shown here is derived from an EMBL/GenBank/DDBJ whole genome shotgun (WGS) entry which is preliminary data.</text>
</comment>
<proteinExistence type="predicted"/>
<gene>
    <name evidence="1" type="ORF">FKG95_09625</name>
</gene>
<organism evidence="1 2">
    <name type="scientific">Denitrobaculum tricleocarpae</name>
    <dbReference type="NCBI Taxonomy" id="2591009"/>
    <lineage>
        <taxon>Bacteria</taxon>
        <taxon>Pseudomonadati</taxon>
        <taxon>Pseudomonadota</taxon>
        <taxon>Alphaproteobacteria</taxon>
        <taxon>Rhodospirillales</taxon>
        <taxon>Rhodospirillaceae</taxon>
        <taxon>Denitrobaculum</taxon>
    </lineage>
</organism>
<evidence type="ECO:0000313" key="1">
    <source>
        <dbReference type="EMBL" id="TQV80431.1"/>
    </source>
</evidence>
<dbReference type="EMBL" id="VHSH01000003">
    <property type="protein sequence ID" value="TQV80431.1"/>
    <property type="molecule type" value="Genomic_DNA"/>
</dbReference>
<accession>A0A545TTF7</accession>
<dbReference type="RefSeq" id="WP_142896144.1">
    <property type="nucleotide sequence ID" value="NZ_ML660054.1"/>
</dbReference>
<keyword evidence="2" id="KW-1185">Reference proteome</keyword>